<reference evidence="10" key="1">
    <citation type="submission" date="2023-01" db="EMBL/GenBank/DDBJ databases">
        <title>Oxazolidinone resistance genes in florfenicol resistant enterococci from beef cattle and veal calves at slaughter.</title>
        <authorList>
            <person name="Biggel M."/>
        </authorList>
    </citation>
    <scope>NUCLEOTIDE SEQUENCE</scope>
    <source>
        <strain evidence="10">K204-1</strain>
    </source>
</reference>
<keyword evidence="5 9" id="KW-0812">Transmembrane</keyword>
<organism evidence="10 11">
    <name type="scientific">Vagococcus lutrae</name>
    <dbReference type="NCBI Taxonomy" id="81947"/>
    <lineage>
        <taxon>Bacteria</taxon>
        <taxon>Bacillati</taxon>
        <taxon>Bacillota</taxon>
        <taxon>Bacilli</taxon>
        <taxon>Lactobacillales</taxon>
        <taxon>Enterococcaceae</taxon>
        <taxon>Vagococcus</taxon>
    </lineage>
</organism>
<feature type="transmembrane region" description="Helical" evidence="9">
    <location>
        <begin position="233"/>
        <end position="252"/>
    </location>
</feature>
<dbReference type="PANTHER" id="PTHR32196:SF71">
    <property type="entry name" value="AUTOINDUCER 2 IMPORT SYSTEM PERMEASE PROTEIN LSRD"/>
    <property type="match status" value="1"/>
</dbReference>
<dbReference type="Pfam" id="PF02653">
    <property type="entry name" value="BPD_transp_2"/>
    <property type="match status" value="1"/>
</dbReference>
<comment type="subcellular location">
    <subcellularLocation>
        <location evidence="1">Cell membrane</location>
        <topology evidence="1">Multi-pass membrane protein</topology>
    </subcellularLocation>
</comment>
<feature type="transmembrane region" description="Helical" evidence="9">
    <location>
        <begin position="134"/>
        <end position="157"/>
    </location>
</feature>
<evidence type="ECO:0000256" key="8">
    <source>
        <dbReference type="ARBA" id="ARBA00039381"/>
    </source>
</evidence>
<evidence type="ECO:0000256" key="3">
    <source>
        <dbReference type="ARBA" id="ARBA00022475"/>
    </source>
</evidence>
<feature type="transmembrane region" description="Helical" evidence="9">
    <location>
        <begin position="258"/>
        <end position="276"/>
    </location>
</feature>
<dbReference type="RefSeq" id="WP_272163407.1">
    <property type="nucleotide sequence ID" value="NZ_CP116507.1"/>
</dbReference>
<accession>A0AAE9XES1</accession>
<evidence type="ECO:0000313" key="10">
    <source>
        <dbReference type="EMBL" id="WCG22843.1"/>
    </source>
</evidence>
<feature type="transmembrane region" description="Helical" evidence="9">
    <location>
        <begin position="24"/>
        <end position="44"/>
    </location>
</feature>
<name>A0AAE9XES1_9ENTE</name>
<dbReference type="CDD" id="cd06579">
    <property type="entry name" value="TM_PBP1_transp_AraH_like"/>
    <property type="match status" value="1"/>
</dbReference>
<evidence type="ECO:0000313" key="11">
    <source>
        <dbReference type="Proteomes" id="UP001179600"/>
    </source>
</evidence>
<dbReference type="AlphaFoldDB" id="A0AAE9XES1"/>
<dbReference type="EMBL" id="CP116507">
    <property type="protein sequence ID" value="WCG22843.1"/>
    <property type="molecule type" value="Genomic_DNA"/>
</dbReference>
<feature type="transmembrane region" description="Helical" evidence="9">
    <location>
        <begin position="104"/>
        <end position="127"/>
    </location>
</feature>
<keyword evidence="2" id="KW-0813">Transport</keyword>
<keyword evidence="3" id="KW-1003">Cell membrane</keyword>
<dbReference type="InterPro" id="IPR001851">
    <property type="entry name" value="ABC_transp_permease"/>
</dbReference>
<evidence type="ECO:0000256" key="4">
    <source>
        <dbReference type="ARBA" id="ARBA00022519"/>
    </source>
</evidence>
<dbReference type="GO" id="GO:0022857">
    <property type="term" value="F:transmembrane transporter activity"/>
    <property type="evidence" value="ECO:0007669"/>
    <property type="project" value="InterPro"/>
</dbReference>
<protein>
    <recommendedName>
        <fullName evidence="8">Autoinducer 2 import system permease protein LsrD</fullName>
    </recommendedName>
</protein>
<evidence type="ECO:0000256" key="6">
    <source>
        <dbReference type="ARBA" id="ARBA00022989"/>
    </source>
</evidence>
<gene>
    <name evidence="10" type="ORF">PML95_00960</name>
</gene>
<feature type="transmembrane region" description="Helical" evidence="9">
    <location>
        <begin position="313"/>
        <end position="334"/>
    </location>
</feature>
<evidence type="ECO:0000256" key="7">
    <source>
        <dbReference type="ARBA" id="ARBA00023136"/>
    </source>
</evidence>
<feature type="transmembrane region" description="Helical" evidence="9">
    <location>
        <begin position="283"/>
        <end position="301"/>
    </location>
</feature>
<sequence>MELSTSVSNESEVKSKKKQLKWRWEYFLILLLISEFIVFGLLNPRFLNPVVFLGSINDFMPICIISLAVTFVMITGGIDIQAGSIVGLTSISIGLLWQEMGINIWLACLVGIVIGAISGLFSGALIANTDVQPMVITLGGSFLFSGIALAITSVSSVESYKGISGFPEAFNQLFRGSLLGIPNQVWLFVFLIAISYVLLHKTQYGRKIFLIGVNRNAAEYSGIKTNRIIMSTYMLSGISAAIAGIILTGYLGTAKADFGKELTLPIITAVVLGGTLNTGGKGHIMGTALASVVIGIMRFGLSMSGVNTQYLDIPVGILLILSLIIRSFIDGGLVKQVINKIKIKKEN</sequence>
<proteinExistence type="predicted"/>
<dbReference type="Proteomes" id="UP001179600">
    <property type="component" value="Chromosome"/>
</dbReference>
<feature type="transmembrane region" description="Helical" evidence="9">
    <location>
        <begin position="50"/>
        <end position="73"/>
    </location>
</feature>
<evidence type="ECO:0000256" key="2">
    <source>
        <dbReference type="ARBA" id="ARBA00022448"/>
    </source>
</evidence>
<feature type="transmembrane region" description="Helical" evidence="9">
    <location>
        <begin position="177"/>
        <end position="199"/>
    </location>
</feature>
<evidence type="ECO:0000256" key="9">
    <source>
        <dbReference type="SAM" id="Phobius"/>
    </source>
</evidence>
<dbReference type="PANTHER" id="PTHR32196">
    <property type="entry name" value="ABC TRANSPORTER PERMEASE PROTEIN YPHD-RELATED-RELATED"/>
    <property type="match status" value="1"/>
</dbReference>
<keyword evidence="7 9" id="KW-0472">Membrane</keyword>
<keyword evidence="6 9" id="KW-1133">Transmembrane helix</keyword>
<evidence type="ECO:0000256" key="1">
    <source>
        <dbReference type="ARBA" id="ARBA00004651"/>
    </source>
</evidence>
<keyword evidence="4" id="KW-0997">Cell inner membrane</keyword>
<dbReference type="GO" id="GO:0005886">
    <property type="term" value="C:plasma membrane"/>
    <property type="evidence" value="ECO:0007669"/>
    <property type="project" value="UniProtKB-SubCell"/>
</dbReference>
<evidence type="ECO:0000256" key="5">
    <source>
        <dbReference type="ARBA" id="ARBA00022692"/>
    </source>
</evidence>